<evidence type="ECO:0000256" key="1">
    <source>
        <dbReference type="SAM" id="SignalP"/>
    </source>
</evidence>
<dbReference type="Pfam" id="PF20094">
    <property type="entry name" value="GWxTD_dom"/>
    <property type="match status" value="1"/>
</dbReference>
<dbReference type="NCBIfam" id="TIGR04514">
    <property type="entry name" value="GWxTD_dom"/>
    <property type="match status" value="1"/>
</dbReference>
<feature type="domain" description="GWxTD" evidence="2">
    <location>
        <begin position="222"/>
        <end position="390"/>
    </location>
</feature>
<dbReference type="RefSeq" id="WP_262310635.1">
    <property type="nucleotide sequence ID" value="NZ_CP106679.1"/>
</dbReference>
<gene>
    <name evidence="3" type="ORF">N6H18_04470</name>
</gene>
<protein>
    <submittedName>
        <fullName evidence="3">GWxTD domain-containing protein</fullName>
    </submittedName>
</protein>
<dbReference type="Proteomes" id="UP001065174">
    <property type="component" value="Chromosome"/>
</dbReference>
<sequence length="393" mass="45227">MKIPLLTICTLLVSFLSHAVDLSNINYADHYKNSSVKMNYQIAQVDSIYTLLLSFGYTRISASDSITSFELLAQEKFTSSSDFPVELLSETTRKLTQGEQKEIKLKVDTDQNYLVVKLVYHSRTYFFDIPINQSLSFPLADFIIKPADTTKMFHDLTLGDTLVLHPISGQSAPFYSYEYPNAFKNGLPPMAMQPDPNGNQELEIIKSSLIGNEFSIHAENSLYFIQNDTSTSQGQICLSHTATFPKATQIEELITPLIFISTQEEYEKLLLATEPREAFEDFWLKIIPSKKMAASTIKNYYKRIKEANELFTSYKSGWKTDQGMIYIIYGTPDKVSRNGNEEIWEFKAYEGDIKFTFAKQINLFTQHHYTLVRDSVYAEIWYREIKKWRKGIS</sequence>
<name>A0ABY6CRR5_9BACT</name>
<proteinExistence type="predicted"/>
<feature type="chain" id="PRO_5045779362" evidence="1">
    <location>
        <begin position="20"/>
        <end position="393"/>
    </location>
</feature>
<evidence type="ECO:0000313" key="3">
    <source>
        <dbReference type="EMBL" id="UXP33206.1"/>
    </source>
</evidence>
<accession>A0ABY6CRR5</accession>
<reference evidence="3" key="1">
    <citation type="submission" date="2022-09" db="EMBL/GenBank/DDBJ databases">
        <title>Comparative genomics and taxonomic characterization of three novel marine species of genus Reichenbachiella exhibiting antioxidant and polysaccharide degradation activities.</title>
        <authorList>
            <person name="Muhammad N."/>
            <person name="Lee Y.-J."/>
            <person name="Ko J."/>
            <person name="Kim S.-G."/>
        </authorList>
    </citation>
    <scope>NUCLEOTIDE SEQUENCE</scope>
    <source>
        <strain evidence="3">BKB1-1</strain>
    </source>
</reference>
<feature type="signal peptide" evidence="1">
    <location>
        <begin position="1"/>
        <end position="19"/>
    </location>
</feature>
<keyword evidence="4" id="KW-1185">Reference proteome</keyword>
<evidence type="ECO:0000313" key="4">
    <source>
        <dbReference type="Proteomes" id="UP001065174"/>
    </source>
</evidence>
<dbReference type="EMBL" id="CP106679">
    <property type="protein sequence ID" value="UXP33206.1"/>
    <property type="molecule type" value="Genomic_DNA"/>
</dbReference>
<keyword evidence="1" id="KW-0732">Signal</keyword>
<evidence type="ECO:0000259" key="2">
    <source>
        <dbReference type="Pfam" id="PF20094"/>
    </source>
</evidence>
<dbReference type="InterPro" id="IPR030959">
    <property type="entry name" value="GWxTD_dom"/>
</dbReference>
<organism evidence="3 4">
    <name type="scientific">Reichenbachiella agarivorans</name>
    <dbReference type="NCBI Taxonomy" id="2979464"/>
    <lineage>
        <taxon>Bacteria</taxon>
        <taxon>Pseudomonadati</taxon>
        <taxon>Bacteroidota</taxon>
        <taxon>Cytophagia</taxon>
        <taxon>Cytophagales</taxon>
        <taxon>Reichenbachiellaceae</taxon>
        <taxon>Reichenbachiella</taxon>
    </lineage>
</organism>